<dbReference type="Proteomes" id="UP000239089">
    <property type="component" value="Unassembled WGS sequence"/>
</dbReference>
<evidence type="ECO:0000313" key="2">
    <source>
        <dbReference type="EMBL" id="PPQ26664.1"/>
    </source>
</evidence>
<proteinExistence type="predicted"/>
<dbReference type="RefSeq" id="WP_104510346.1">
    <property type="nucleotide sequence ID" value="NZ_JACIGC010000022.1"/>
</dbReference>
<comment type="caution">
    <text evidence="2">The sequence shown here is derived from an EMBL/GenBank/DDBJ whole genome shotgun (WGS) entry which is preliminary data.</text>
</comment>
<name>A0A2S6MWC3_9HYPH</name>
<sequence length="80" mass="8179">MARGKGSGRGDLIATAALTRAALGISADAWREAQDIIGATDVAVMIAAILKKGGTIARPSRDLRAMLAKARAKDCPSALC</sequence>
<dbReference type="InterPro" id="IPR021760">
    <property type="entry name" value="RepC_C"/>
</dbReference>
<organism evidence="2 3">
    <name type="scientific">Rhodoblastus sphagnicola</name>
    <dbReference type="NCBI Taxonomy" id="333368"/>
    <lineage>
        <taxon>Bacteria</taxon>
        <taxon>Pseudomonadati</taxon>
        <taxon>Pseudomonadota</taxon>
        <taxon>Alphaproteobacteria</taxon>
        <taxon>Hyphomicrobiales</taxon>
        <taxon>Rhodoblastaceae</taxon>
        <taxon>Rhodoblastus</taxon>
    </lineage>
</organism>
<reference evidence="2 3" key="1">
    <citation type="journal article" date="2018" name="Arch. Microbiol.">
        <title>New insights into the metabolic potential of the phototrophic purple bacterium Rhodopila globiformis DSM 161(T) from its draft genome sequence and evidence for a vanadium-dependent nitrogenase.</title>
        <authorList>
            <person name="Imhoff J.F."/>
            <person name="Rahn T."/>
            <person name="Kunzel S."/>
            <person name="Neulinger S.C."/>
        </authorList>
    </citation>
    <scope>NUCLEOTIDE SEQUENCE [LARGE SCALE GENOMIC DNA]</scope>
    <source>
        <strain evidence="2 3">DSM 16996</strain>
    </source>
</reference>
<accession>A0A2S6MWC3</accession>
<gene>
    <name evidence="2" type="ORF">CCR94_21850</name>
</gene>
<dbReference type="EMBL" id="NHSJ01000132">
    <property type="protein sequence ID" value="PPQ26664.1"/>
    <property type="molecule type" value="Genomic_DNA"/>
</dbReference>
<evidence type="ECO:0000259" key="1">
    <source>
        <dbReference type="Pfam" id="PF11800"/>
    </source>
</evidence>
<keyword evidence="3" id="KW-1185">Reference proteome</keyword>
<evidence type="ECO:0000313" key="3">
    <source>
        <dbReference type="Proteomes" id="UP000239089"/>
    </source>
</evidence>
<dbReference type="Pfam" id="PF11800">
    <property type="entry name" value="RP-C_C"/>
    <property type="match status" value="1"/>
</dbReference>
<protein>
    <recommendedName>
        <fullName evidence="1">Plasmid replication protein C C-terminal domain-containing protein</fullName>
    </recommendedName>
</protein>
<dbReference type="AlphaFoldDB" id="A0A2S6MWC3"/>
<feature type="domain" description="Plasmid replication protein C C-terminal" evidence="1">
    <location>
        <begin position="9"/>
        <end position="73"/>
    </location>
</feature>